<dbReference type="OrthoDB" id="27073at2759"/>
<dbReference type="SUPFAM" id="SSF74788">
    <property type="entry name" value="Cullin repeat-like"/>
    <property type="match status" value="1"/>
</dbReference>
<accession>A0A0C3D4E6</accession>
<dbReference type="AlphaFoldDB" id="A0A0C3D4E6"/>
<dbReference type="STRING" id="1036808.A0A0C3D4E6"/>
<gene>
    <name evidence="1" type="ORF">SCLCIDRAFT_30186</name>
</gene>
<dbReference type="EMBL" id="KN822130">
    <property type="protein sequence ID" value="KIM55635.1"/>
    <property type="molecule type" value="Genomic_DNA"/>
</dbReference>
<sequence>MSKVQTETILLPMGIPPVGSTNPSASLPTLWGYILPALNHIACSLTDTPEKAPVIDHAYHMGIHTTVNNYITTVPNLPVTACQLGMPANKEEHMNATGMDLYLHLDKFSTDFAWELLLSAPEDDATLVQYLIPCFKRYAVGAHSINLSESVPLTNSDESRRKQKSVC</sequence>
<dbReference type="InParanoid" id="A0A0C3D4E6"/>
<evidence type="ECO:0000313" key="2">
    <source>
        <dbReference type="Proteomes" id="UP000053989"/>
    </source>
</evidence>
<protein>
    <submittedName>
        <fullName evidence="1">Uncharacterized protein</fullName>
    </submittedName>
</protein>
<dbReference type="Gene3D" id="1.20.1310.10">
    <property type="entry name" value="Cullin Repeats"/>
    <property type="match status" value="1"/>
</dbReference>
<proteinExistence type="predicted"/>
<reference evidence="1 2" key="1">
    <citation type="submission" date="2014-04" db="EMBL/GenBank/DDBJ databases">
        <authorList>
            <consortium name="DOE Joint Genome Institute"/>
            <person name="Kuo A."/>
            <person name="Kohler A."/>
            <person name="Nagy L.G."/>
            <person name="Floudas D."/>
            <person name="Copeland A."/>
            <person name="Barry K.W."/>
            <person name="Cichocki N."/>
            <person name="Veneault-Fourrey C."/>
            <person name="LaButti K."/>
            <person name="Lindquist E.A."/>
            <person name="Lipzen A."/>
            <person name="Lundell T."/>
            <person name="Morin E."/>
            <person name="Murat C."/>
            <person name="Sun H."/>
            <person name="Tunlid A."/>
            <person name="Henrissat B."/>
            <person name="Grigoriev I.V."/>
            <person name="Hibbett D.S."/>
            <person name="Martin F."/>
            <person name="Nordberg H.P."/>
            <person name="Cantor M.N."/>
            <person name="Hua S.X."/>
        </authorList>
    </citation>
    <scope>NUCLEOTIDE SEQUENCE [LARGE SCALE GENOMIC DNA]</scope>
    <source>
        <strain evidence="1 2">Foug A</strain>
    </source>
</reference>
<reference evidence="2" key="2">
    <citation type="submission" date="2015-01" db="EMBL/GenBank/DDBJ databases">
        <title>Evolutionary Origins and Diversification of the Mycorrhizal Mutualists.</title>
        <authorList>
            <consortium name="DOE Joint Genome Institute"/>
            <consortium name="Mycorrhizal Genomics Consortium"/>
            <person name="Kohler A."/>
            <person name="Kuo A."/>
            <person name="Nagy L.G."/>
            <person name="Floudas D."/>
            <person name="Copeland A."/>
            <person name="Barry K.W."/>
            <person name="Cichocki N."/>
            <person name="Veneault-Fourrey C."/>
            <person name="LaButti K."/>
            <person name="Lindquist E.A."/>
            <person name="Lipzen A."/>
            <person name="Lundell T."/>
            <person name="Morin E."/>
            <person name="Murat C."/>
            <person name="Riley R."/>
            <person name="Ohm R."/>
            <person name="Sun H."/>
            <person name="Tunlid A."/>
            <person name="Henrissat B."/>
            <person name="Grigoriev I.V."/>
            <person name="Hibbett D.S."/>
            <person name="Martin F."/>
        </authorList>
    </citation>
    <scope>NUCLEOTIDE SEQUENCE [LARGE SCALE GENOMIC DNA]</scope>
    <source>
        <strain evidence="2">Foug A</strain>
    </source>
</reference>
<dbReference type="HOGENOM" id="CLU_1595514_0_0_1"/>
<name>A0A0C3D4E6_9AGAM</name>
<keyword evidence="2" id="KW-1185">Reference proteome</keyword>
<organism evidence="1 2">
    <name type="scientific">Scleroderma citrinum Foug A</name>
    <dbReference type="NCBI Taxonomy" id="1036808"/>
    <lineage>
        <taxon>Eukaryota</taxon>
        <taxon>Fungi</taxon>
        <taxon>Dikarya</taxon>
        <taxon>Basidiomycota</taxon>
        <taxon>Agaricomycotina</taxon>
        <taxon>Agaricomycetes</taxon>
        <taxon>Agaricomycetidae</taxon>
        <taxon>Boletales</taxon>
        <taxon>Sclerodermatineae</taxon>
        <taxon>Sclerodermataceae</taxon>
        <taxon>Scleroderma</taxon>
    </lineage>
</organism>
<dbReference type="InterPro" id="IPR016159">
    <property type="entry name" value="Cullin_repeat-like_dom_sf"/>
</dbReference>
<dbReference type="Proteomes" id="UP000053989">
    <property type="component" value="Unassembled WGS sequence"/>
</dbReference>
<evidence type="ECO:0000313" key="1">
    <source>
        <dbReference type="EMBL" id="KIM55635.1"/>
    </source>
</evidence>